<evidence type="ECO:0000256" key="6">
    <source>
        <dbReference type="ARBA" id="ARBA00023015"/>
    </source>
</evidence>
<dbReference type="Gene3D" id="3.30.40.10">
    <property type="entry name" value="Zinc/RING finger domain, C3HC4 (zinc finger)"/>
    <property type="match status" value="2"/>
</dbReference>
<evidence type="ECO:0000256" key="10">
    <source>
        <dbReference type="SAM" id="MobiDB-lite"/>
    </source>
</evidence>
<feature type="region of interest" description="Disordered" evidence="10">
    <location>
        <begin position="340"/>
        <end position="379"/>
    </location>
</feature>
<comment type="caution">
    <text evidence="12">The sequence shown here is derived from an EMBL/GenBank/DDBJ whole genome shotgun (WGS) entry which is preliminary data.</text>
</comment>
<evidence type="ECO:0000313" key="13">
    <source>
        <dbReference type="Proteomes" id="UP000887116"/>
    </source>
</evidence>
<dbReference type="Pfam" id="PF21459">
    <property type="entry name" value="INI1_DNA-bd"/>
    <property type="match status" value="1"/>
</dbReference>
<sequence>MEPSADSSNWIPTSFSGTSETGDSLNSYQSATTPRTVDQQSDDQSFDEISRQKLNMMGLGTPKSALFEEDTRSSWSVEPPKLQTPFKETALDEDSQNSNNSQKSSLKRQCSDDEESKQEQVSTFPPENLFEYMWPQENGEFFILQEQICDYLNVKSFKRKYPDLTRRAVDMDEKQFLKDRGVVSEMQCDLGLTALRSEEVLELMSKDYPSRYKEYITILREKQQQSLSEKHREYVVAASTDKTKIVDLIKKAVRSAAEYNAHLNQERREERRTCMDTQTYTILYPGRTNKTIIKSKQGKYPVALLPGQFQDYYKEYSSDELKYLPINTVLYGPLKELPSIQAGSDGSPSDSEESSDGSCCSSSHDDSSSGSEDKPKAKPDSVCKVCKKGGELVHCADCENSVHPSCVELSASVVDVLKTYPWQCTDCKVCSQCRDPNDEDKMLFCDVCDRGYHTFCVGLKALPQGKWVCGRCGCCAVCGCVRPGPESSGAQWQHEVADGNRRPRILCQACFKKK</sequence>
<evidence type="ECO:0000256" key="9">
    <source>
        <dbReference type="PROSITE-ProRule" id="PRU00146"/>
    </source>
</evidence>
<keyword evidence="2" id="KW-0479">Metal-binding</keyword>
<proteinExistence type="predicted"/>
<evidence type="ECO:0000259" key="11">
    <source>
        <dbReference type="PROSITE" id="PS50016"/>
    </source>
</evidence>
<name>A0A8X6HY87_TRICU</name>
<dbReference type="GO" id="GO:0005634">
    <property type="term" value="C:nucleus"/>
    <property type="evidence" value="ECO:0007669"/>
    <property type="project" value="UniProtKB-SubCell"/>
</dbReference>
<dbReference type="SUPFAM" id="SSF57903">
    <property type="entry name" value="FYVE/PHD zinc finger"/>
    <property type="match status" value="2"/>
</dbReference>
<organism evidence="12 13">
    <name type="scientific">Trichonephila clavata</name>
    <name type="common">Joro spider</name>
    <name type="synonym">Nephila clavata</name>
    <dbReference type="NCBI Taxonomy" id="2740835"/>
    <lineage>
        <taxon>Eukaryota</taxon>
        <taxon>Metazoa</taxon>
        <taxon>Ecdysozoa</taxon>
        <taxon>Arthropoda</taxon>
        <taxon>Chelicerata</taxon>
        <taxon>Arachnida</taxon>
        <taxon>Araneae</taxon>
        <taxon>Araneomorphae</taxon>
        <taxon>Entelegynae</taxon>
        <taxon>Araneoidea</taxon>
        <taxon>Nephilidae</taxon>
        <taxon>Trichonephila</taxon>
    </lineage>
</organism>
<accession>A0A8X6HY87</accession>
<gene>
    <name evidence="12" type="primary">PHF10</name>
    <name evidence="12" type="ORF">TNCT_184031</name>
</gene>
<dbReference type="CDD" id="cd21085">
    <property type="entry name" value="WH_NTD_PHF10"/>
    <property type="match status" value="1"/>
</dbReference>
<dbReference type="Proteomes" id="UP000887116">
    <property type="component" value="Unassembled WGS sequence"/>
</dbReference>
<dbReference type="PROSITE" id="PS50016">
    <property type="entry name" value="ZF_PHD_2"/>
    <property type="match status" value="1"/>
</dbReference>
<dbReference type="InterPro" id="IPR019787">
    <property type="entry name" value="Znf_PHD-finger"/>
</dbReference>
<keyword evidence="5" id="KW-0862">Zinc</keyword>
<evidence type="ECO:0000313" key="12">
    <source>
        <dbReference type="EMBL" id="GFQ83762.1"/>
    </source>
</evidence>
<evidence type="ECO:0000256" key="8">
    <source>
        <dbReference type="ARBA" id="ARBA00023242"/>
    </source>
</evidence>
<keyword evidence="3" id="KW-0677">Repeat</keyword>
<dbReference type="PANTHER" id="PTHR45888:SF4">
    <property type="entry name" value="PHD FINGER PROTEIN 10"/>
    <property type="match status" value="1"/>
</dbReference>
<keyword evidence="4 9" id="KW-0863">Zinc-finger</keyword>
<dbReference type="InterPro" id="IPR001965">
    <property type="entry name" value="Znf_PHD"/>
</dbReference>
<keyword evidence="13" id="KW-1185">Reference proteome</keyword>
<dbReference type="AlphaFoldDB" id="A0A8X6HY87"/>
<dbReference type="InterPro" id="IPR048664">
    <property type="entry name" value="INI1_DNA-bd"/>
</dbReference>
<dbReference type="InterPro" id="IPR013083">
    <property type="entry name" value="Znf_RING/FYVE/PHD"/>
</dbReference>
<feature type="domain" description="PHD-type" evidence="11">
    <location>
        <begin position="424"/>
        <end position="475"/>
    </location>
</feature>
<evidence type="ECO:0000256" key="3">
    <source>
        <dbReference type="ARBA" id="ARBA00022737"/>
    </source>
</evidence>
<protein>
    <submittedName>
        <fullName evidence="12">PHD finger protein 10</fullName>
    </submittedName>
</protein>
<dbReference type="OrthoDB" id="1903104at2759"/>
<evidence type="ECO:0000256" key="5">
    <source>
        <dbReference type="ARBA" id="ARBA00022833"/>
    </source>
</evidence>
<dbReference type="GO" id="GO:0008270">
    <property type="term" value="F:zinc ion binding"/>
    <property type="evidence" value="ECO:0007669"/>
    <property type="project" value="UniProtKB-KW"/>
</dbReference>
<keyword evidence="6" id="KW-0805">Transcription regulation</keyword>
<dbReference type="EMBL" id="BMAO01012758">
    <property type="protein sequence ID" value="GFQ83762.1"/>
    <property type="molecule type" value="Genomic_DNA"/>
</dbReference>
<feature type="region of interest" description="Disordered" evidence="10">
    <location>
        <begin position="1"/>
        <end position="124"/>
    </location>
</feature>
<reference evidence="12" key="1">
    <citation type="submission" date="2020-07" db="EMBL/GenBank/DDBJ databases">
        <title>Multicomponent nature underlies the extraordinary mechanical properties of spider dragline silk.</title>
        <authorList>
            <person name="Kono N."/>
            <person name="Nakamura H."/>
            <person name="Mori M."/>
            <person name="Yoshida Y."/>
            <person name="Ohtoshi R."/>
            <person name="Malay A.D."/>
            <person name="Moran D.A.P."/>
            <person name="Tomita M."/>
            <person name="Numata K."/>
            <person name="Arakawa K."/>
        </authorList>
    </citation>
    <scope>NUCLEOTIDE SEQUENCE</scope>
</reference>
<comment type="subcellular location">
    <subcellularLocation>
        <location evidence="1">Nucleus</location>
    </subcellularLocation>
</comment>
<keyword evidence="8" id="KW-0539">Nucleus</keyword>
<dbReference type="PANTHER" id="PTHR45888">
    <property type="entry name" value="HL01030P-RELATED"/>
    <property type="match status" value="1"/>
</dbReference>
<evidence type="ECO:0000256" key="1">
    <source>
        <dbReference type="ARBA" id="ARBA00004123"/>
    </source>
</evidence>
<dbReference type="SMART" id="SM00249">
    <property type="entry name" value="PHD"/>
    <property type="match status" value="2"/>
</dbReference>
<dbReference type="CDD" id="cd15529">
    <property type="entry name" value="PHD2_PHF10"/>
    <property type="match status" value="1"/>
</dbReference>
<feature type="compositionally biased region" description="Polar residues" evidence="10">
    <location>
        <begin position="1"/>
        <end position="39"/>
    </location>
</feature>
<evidence type="ECO:0000256" key="4">
    <source>
        <dbReference type="ARBA" id="ARBA00022771"/>
    </source>
</evidence>
<keyword evidence="7" id="KW-0804">Transcription</keyword>
<dbReference type="Pfam" id="PF00628">
    <property type="entry name" value="PHD"/>
    <property type="match status" value="2"/>
</dbReference>
<evidence type="ECO:0000256" key="2">
    <source>
        <dbReference type="ARBA" id="ARBA00022723"/>
    </source>
</evidence>
<dbReference type="InterPro" id="IPR011011">
    <property type="entry name" value="Znf_FYVE_PHD"/>
</dbReference>
<evidence type="ECO:0000256" key="7">
    <source>
        <dbReference type="ARBA" id="ARBA00023163"/>
    </source>
</evidence>
<feature type="compositionally biased region" description="Basic and acidic residues" evidence="10">
    <location>
        <begin position="363"/>
        <end position="379"/>
    </location>
</feature>